<evidence type="ECO:0000313" key="4">
    <source>
        <dbReference type="Proteomes" id="UP001500363"/>
    </source>
</evidence>
<keyword evidence="4" id="KW-1185">Reference proteome</keyword>
<accession>A0ABN2CMS7</accession>
<feature type="region of interest" description="Disordered" evidence="1">
    <location>
        <begin position="320"/>
        <end position="351"/>
    </location>
</feature>
<dbReference type="InterPro" id="IPR047676">
    <property type="entry name" value="FxLYD_dom"/>
</dbReference>
<reference evidence="3 4" key="1">
    <citation type="journal article" date="2019" name="Int. J. Syst. Evol. Microbiol.">
        <title>The Global Catalogue of Microorganisms (GCM) 10K type strain sequencing project: providing services to taxonomists for standard genome sequencing and annotation.</title>
        <authorList>
            <consortium name="The Broad Institute Genomics Platform"/>
            <consortium name="The Broad Institute Genome Sequencing Center for Infectious Disease"/>
            <person name="Wu L."/>
            <person name="Ma J."/>
        </authorList>
    </citation>
    <scope>NUCLEOTIDE SEQUENCE [LARGE SCALE GENOMIC DNA]</scope>
    <source>
        <strain evidence="3 4">JCM 14303</strain>
    </source>
</reference>
<comment type="caution">
    <text evidence="3">The sequence shown here is derived from an EMBL/GenBank/DDBJ whole genome shotgun (WGS) entry which is preliminary data.</text>
</comment>
<evidence type="ECO:0000259" key="2">
    <source>
        <dbReference type="Pfam" id="PF10137"/>
    </source>
</evidence>
<dbReference type="NCBIfam" id="NF038353">
    <property type="entry name" value="FxLYD_dom"/>
    <property type="match status" value="1"/>
</dbReference>
<evidence type="ECO:0000256" key="1">
    <source>
        <dbReference type="SAM" id="MobiDB-lite"/>
    </source>
</evidence>
<feature type="domain" description="CD-NTase-associated protein 12/Pycsar effector protein TIR" evidence="2">
    <location>
        <begin position="161"/>
        <end position="290"/>
    </location>
</feature>
<evidence type="ECO:0000313" key="3">
    <source>
        <dbReference type="EMBL" id="GAA1560389.1"/>
    </source>
</evidence>
<dbReference type="EMBL" id="BAAANC010000005">
    <property type="protein sequence ID" value="GAA1560389.1"/>
    <property type="molecule type" value="Genomic_DNA"/>
</dbReference>
<dbReference type="InterPro" id="IPR019302">
    <property type="entry name" value="CAP12/PCTIR_TIR_dom"/>
</dbReference>
<organism evidence="3 4">
    <name type="scientific">Kribbella lupini</name>
    <dbReference type="NCBI Taxonomy" id="291602"/>
    <lineage>
        <taxon>Bacteria</taxon>
        <taxon>Bacillati</taxon>
        <taxon>Actinomycetota</taxon>
        <taxon>Actinomycetes</taxon>
        <taxon>Propionibacteriales</taxon>
        <taxon>Kribbellaceae</taxon>
        <taxon>Kribbella</taxon>
    </lineage>
</organism>
<gene>
    <name evidence="3" type="ORF">GCM10009741_76970</name>
</gene>
<dbReference type="Proteomes" id="UP001500363">
    <property type="component" value="Unassembled WGS sequence"/>
</dbReference>
<protein>
    <recommendedName>
        <fullName evidence="2">CD-NTase-associated protein 12/Pycsar effector protein TIR domain-containing protein</fullName>
    </recommendedName>
</protein>
<proteinExistence type="predicted"/>
<sequence>MTESAPPAAVVLRFAPDIDTDLRERLTDALQSSGLTVGIGLDVGHRATTRAERFTAAVLTVTEQFSGGWADAARTARGWLRSSPIESSGAVQVELQRRVDGTVIKVNADDPDDALMLLDRVLETAGSASFAWDGTAWREDQQPDEASAVSEPGRFDRTRTVFVAHGRDKRLRAGIFAFLRALGLHPIEWAEALAGTGHGAPYIGDVLSKIMFSGQAVLVLLTPDEIAYLRPEHADHERDAAVEPAGQARPNVIFEAGMALAMFPEQTILVRIGDVRTFTDLDGRYISQLDDSSEKRHLLAERLRSVGCAVDTGGKDWMRAGDLTPPAPYRAPAPSEQAPADASGPTEDDTSDELKLSNYAVVNGALGLVVHGEATNLTGRELSAVLRATFFDEKHRILGTASGFVNQLKAHSTKSFSLMTADEVPAYATFSVQVDTVM</sequence>
<name>A0ABN2CMS7_9ACTN</name>
<dbReference type="Pfam" id="PF10137">
    <property type="entry name" value="CAP12-PCTIR_TIR"/>
    <property type="match status" value="1"/>
</dbReference>
<dbReference type="RefSeq" id="WP_344183315.1">
    <property type="nucleotide sequence ID" value="NZ_BAAANC010000005.1"/>
</dbReference>